<dbReference type="SUPFAM" id="SSF57716">
    <property type="entry name" value="Glucocorticoid receptor-like (DNA-binding domain)"/>
    <property type="match status" value="1"/>
</dbReference>
<evidence type="ECO:0000259" key="2">
    <source>
        <dbReference type="PROSITE" id="PS51915"/>
    </source>
</evidence>
<name>A0ABD1FBC3_HYPHA</name>
<reference evidence="3 4" key="1">
    <citation type="submission" date="2024-05" db="EMBL/GenBank/DDBJ databases">
        <title>Genetic variation in Jamaican populations of the coffee berry borer (Hypothenemus hampei).</title>
        <authorList>
            <person name="Errbii M."/>
            <person name="Myrie A."/>
        </authorList>
    </citation>
    <scope>NUCLEOTIDE SEQUENCE [LARGE SCALE GENOMIC DNA]</scope>
    <source>
        <strain evidence="3">JA-Hopewell-2020-01-JO</strain>
        <tissue evidence="3">Whole body</tissue>
    </source>
</reference>
<dbReference type="Gene3D" id="3.40.1800.20">
    <property type="match status" value="1"/>
</dbReference>
<keyword evidence="1" id="KW-0479">Metal-binding</keyword>
<keyword evidence="4" id="KW-1185">Reference proteome</keyword>
<dbReference type="InterPro" id="IPR012934">
    <property type="entry name" value="Znf_AD"/>
</dbReference>
<keyword evidence="1" id="KW-0862">Zinc</keyword>
<gene>
    <name evidence="3" type="ORF">ABEB36_003536</name>
</gene>
<organism evidence="3 4">
    <name type="scientific">Hypothenemus hampei</name>
    <name type="common">Coffee berry borer</name>
    <dbReference type="NCBI Taxonomy" id="57062"/>
    <lineage>
        <taxon>Eukaryota</taxon>
        <taxon>Metazoa</taxon>
        <taxon>Ecdysozoa</taxon>
        <taxon>Arthropoda</taxon>
        <taxon>Hexapoda</taxon>
        <taxon>Insecta</taxon>
        <taxon>Pterygota</taxon>
        <taxon>Neoptera</taxon>
        <taxon>Endopterygota</taxon>
        <taxon>Coleoptera</taxon>
        <taxon>Polyphaga</taxon>
        <taxon>Cucujiformia</taxon>
        <taxon>Curculionidae</taxon>
        <taxon>Scolytinae</taxon>
        <taxon>Hypothenemus</taxon>
    </lineage>
</organism>
<feature type="binding site" evidence="1">
    <location>
        <position position="14"/>
    </location>
    <ligand>
        <name>Zn(2+)</name>
        <dbReference type="ChEBI" id="CHEBI:29105"/>
    </ligand>
</feature>
<dbReference type="Pfam" id="PF07776">
    <property type="entry name" value="zf-AD"/>
    <property type="match status" value="1"/>
</dbReference>
<feature type="binding site" evidence="1">
    <location>
        <position position="59"/>
    </location>
    <ligand>
        <name>Zn(2+)</name>
        <dbReference type="ChEBI" id="CHEBI:29105"/>
    </ligand>
</feature>
<dbReference type="Proteomes" id="UP001566132">
    <property type="component" value="Unassembled WGS sequence"/>
</dbReference>
<protein>
    <recommendedName>
        <fullName evidence="2">ZAD domain-containing protein</fullName>
    </recommendedName>
</protein>
<dbReference type="AlphaFoldDB" id="A0ABD1FBC3"/>
<dbReference type="EMBL" id="JBDJPC010000002">
    <property type="protein sequence ID" value="KAL1514249.1"/>
    <property type="molecule type" value="Genomic_DNA"/>
</dbReference>
<feature type="binding site" evidence="1">
    <location>
        <position position="62"/>
    </location>
    <ligand>
        <name>Zn(2+)</name>
        <dbReference type="ChEBI" id="CHEBI:29105"/>
    </ligand>
</feature>
<dbReference type="PROSITE" id="PS51915">
    <property type="entry name" value="ZAD"/>
    <property type="match status" value="1"/>
</dbReference>
<evidence type="ECO:0000313" key="3">
    <source>
        <dbReference type="EMBL" id="KAL1514249.1"/>
    </source>
</evidence>
<keyword evidence="1" id="KW-0863">Zinc-finger</keyword>
<comment type="caution">
    <text evidence="3">The sequence shown here is derived from an EMBL/GenBank/DDBJ whole genome shotgun (WGS) entry which is preliminary data.</text>
</comment>
<accession>A0ABD1FBC3</accession>
<sequence>MGSINQAPMVGFLCRLCSKTKKEQIYIYSSKAQRLDLLNKLKVLPINIDRYDNLPKTICQSCIEKLEFQYQMFKKFRQSETVYQAHRTYHSNGNCPEECPLHGIC</sequence>
<evidence type="ECO:0000256" key="1">
    <source>
        <dbReference type="PROSITE-ProRule" id="PRU01263"/>
    </source>
</evidence>
<dbReference type="SMART" id="SM00868">
    <property type="entry name" value="zf-AD"/>
    <property type="match status" value="1"/>
</dbReference>
<feature type="domain" description="ZAD" evidence="2">
    <location>
        <begin position="12"/>
        <end position="86"/>
    </location>
</feature>
<dbReference type="GO" id="GO:0008270">
    <property type="term" value="F:zinc ion binding"/>
    <property type="evidence" value="ECO:0007669"/>
    <property type="project" value="UniProtKB-UniRule"/>
</dbReference>
<evidence type="ECO:0000313" key="4">
    <source>
        <dbReference type="Proteomes" id="UP001566132"/>
    </source>
</evidence>
<proteinExistence type="predicted"/>
<feature type="binding site" evidence="1">
    <location>
        <position position="17"/>
    </location>
    <ligand>
        <name>Zn(2+)</name>
        <dbReference type="ChEBI" id="CHEBI:29105"/>
    </ligand>
</feature>
<dbReference type="PANTHER" id="PTHR39942">
    <property type="entry name" value="BCDNA.LD26519-RELATED"/>
    <property type="match status" value="1"/>
</dbReference>
<dbReference type="PANTHER" id="PTHR39942:SF1">
    <property type="entry name" value="BCDNA.LD26519-RELATED"/>
    <property type="match status" value="1"/>
</dbReference>